<dbReference type="AlphaFoldDB" id="A0A5J4SH99"/>
<protein>
    <submittedName>
        <fullName evidence="2">Uncharacterized protein</fullName>
    </submittedName>
</protein>
<feature type="region of interest" description="Disordered" evidence="1">
    <location>
        <begin position="193"/>
        <end position="224"/>
    </location>
</feature>
<feature type="region of interest" description="Disordered" evidence="1">
    <location>
        <begin position="1"/>
        <end position="22"/>
    </location>
</feature>
<evidence type="ECO:0000313" key="2">
    <source>
        <dbReference type="EMBL" id="KAA6345556.1"/>
    </source>
</evidence>
<evidence type="ECO:0000313" key="3">
    <source>
        <dbReference type="Proteomes" id="UP000324800"/>
    </source>
</evidence>
<proteinExistence type="predicted"/>
<feature type="compositionally biased region" description="Polar residues" evidence="1">
    <location>
        <begin position="1"/>
        <end position="16"/>
    </location>
</feature>
<dbReference type="Proteomes" id="UP000324800">
    <property type="component" value="Unassembled WGS sequence"/>
</dbReference>
<dbReference type="EMBL" id="SNRW01040233">
    <property type="protein sequence ID" value="KAA6345556.1"/>
    <property type="molecule type" value="Genomic_DNA"/>
</dbReference>
<name>A0A5J4SH99_9EUKA</name>
<evidence type="ECO:0000256" key="1">
    <source>
        <dbReference type="SAM" id="MobiDB-lite"/>
    </source>
</evidence>
<comment type="caution">
    <text evidence="2">The sequence shown here is derived from an EMBL/GenBank/DDBJ whole genome shotgun (WGS) entry which is preliminary data.</text>
</comment>
<feature type="compositionally biased region" description="Basic and acidic residues" evidence="1">
    <location>
        <begin position="214"/>
        <end position="224"/>
    </location>
</feature>
<accession>A0A5J4SH99</accession>
<reference evidence="2 3" key="1">
    <citation type="submission" date="2019-03" db="EMBL/GenBank/DDBJ databases">
        <title>Single cell metagenomics reveals metabolic interactions within the superorganism composed of flagellate Streblomastix strix and complex community of Bacteroidetes bacteria on its surface.</title>
        <authorList>
            <person name="Treitli S.C."/>
            <person name="Kolisko M."/>
            <person name="Husnik F."/>
            <person name="Keeling P."/>
            <person name="Hampl V."/>
        </authorList>
    </citation>
    <scope>NUCLEOTIDE SEQUENCE [LARGE SCALE GENOMIC DNA]</scope>
    <source>
        <strain evidence="2">ST1C</strain>
    </source>
</reference>
<sequence length="224" mass="26891">MSTRNILGQGSPTRGASNLEDARLKIDRLERENSEYREKTQKMNIKIEGLQDQNFSLNQQLNEQKLRLTESLQKLQNNENDAESIRRQLESQTEREIIQEQEFARLRMENSLLSERLRVAETLQQRFRDESEGNVIMAQRELQRERDIQQEREYSHEREKQIMREEISNLITQLRNAQEQNNFANQRLQQLEIESEQNMKESTSKRKIRSRKEKIKEQSQEIES</sequence>
<organism evidence="2 3">
    <name type="scientific">Streblomastix strix</name>
    <dbReference type="NCBI Taxonomy" id="222440"/>
    <lineage>
        <taxon>Eukaryota</taxon>
        <taxon>Metamonada</taxon>
        <taxon>Preaxostyla</taxon>
        <taxon>Oxymonadida</taxon>
        <taxon>Streblomastigidae</taxon>
        <taxon>Streblomastix</taxon>
    </lineage>
</organism>
<gene>
    <name evidence="2" type="ORF">EZS28_052151</name>
</gene>
<feature type="non-terminal residue" evidence="2">
    <location>
        <position position="224"/>
    </location>
</feature>